<feature type="region of interest" description="Disordered" evidence="1">
    <location>
        <begin position="1"/>
        <end position="30"/>
    </location>
</feature>
<proteinExistence type="predicted"/>
<name>M5RQR2_9BACT</name>
<reference evidence="2 3" key="1">
    <citation type="journal article" date="2013" name="Mar. Genomics">
        <title>Expression of sulfatases in Rhodopirellula baltica and the diversity of sulfatases in the genus Rhodopirellula.</title>
        <authorList>
            <person name="Wegner C.E."/>
            <person name="Richter-Heitmann T."/>
            <person name="Klindworth A."/>
            <person name="Klockow C."/>
            <person name="Richter M."/>
            <person name="Achstetter T."/>
            <person name="Glockner F.O."/>
            <person name="Harder J."/>
        </authorList>
    </citation>
    <scope>NUCLEOTIDE SEQUENCE [LARGE SCALE GENOMIC DNA]</scope>
    <source>
        <strain evidence="2 3">SM1</strain>
    </source>
</reference>
<evidence type="ECO:0000256" key="1">
    <source>
        <dbReference type="SAM" id="MobiDB-lite"/>
    </source>
</evidence>
<feature type="compositionally biased region" description="Basic and acidic residues" evidence="1">
    <location>
        <begin position="7"/>
        <end position="22"/>
    </location>
</feature>
<evidence type="ECO:0000313" key="2">
    <source>
        <dbReference type="EMBL" id="EMI21635.1"/>
    </source>
</evidence>
<sequence>MPPSVQRDQHVKPSKDDSESRPIKKPQRPIQAAAVSIFHRMIPP</sequence>
<protein>
    <submittedName>
        <fullName evidence="2">Uncharacterized protein</fullName>
    </submittedName>
</protein>
<dbReference type="AlphaFoldDB" id="M5RQR2"/>
<keyword evidence="3" id="KW-1185">Reference proteome</keyword>
<dbReference type="Proteomes" id="UP000011991">
    <property type="component" value="Unassembled WGS sequence"/>
</dbReference>
<organism evidence="2 3">
    <name type="scientific">Rhodopirellula maiorica SM1</name>
    <dbReference type="NCBI Taxonomy" id="1265738"/>
    <lineage>
        <taxon>Bacteria</taxon>
        <taxon>Pseudomonadati</taxon>
        <taxon>Planctomycetota</taxon>
        <taxon>Planctomycetia</taxon>
        <taxon>Pirellulales</taxon>
        <taxon>Pirellulaceae</taxon>
        <taxon>Novipirellula</taxon>
    </lineage>
</organism>
<comment type="caution">
    <text evidence="2">The sequence shown here is derived from an EMBL/GenBank/DDBJ whole genome shotgun (WGS) entry which is preliminary data.</text>
</comment>
<accession>M5RQR2</accession>
<evidence type="ECO:0000313" key="3">
    <source>
        <dbReference type="Proteomes" id="UP000011991"/>
    </source>
</evidence>
<dbReference type="PATRIC" id="fig|1265738.3.peg.1422"/>
<dbReference type="EMBL" id="ANOG01000213">
    <property type="protein sequence ID" value="EMI21635.1"/>
    <property type="molecule type" value="Genomic_DNA"/>
</dbReference>
<gene>
    <name evidence="2" type="ORF">RMSM_01434</name>
</gene>